<feature type="transmembrane region" description="Helical" evidence="1">
    <location>
        <begin position="252"/>
        <end position="270"/>
    </location>
</feature>
<dbReference type="InterPro" id="IPR050879">
    <property type="entry name" value="Acyltransferase_3"/>
</dbReference>
<feature type="domain" description="SGNH" evidence="3">
    <location>
        <begin position="399"/>
        <end position="644"/>
    </location>
</feature>
<gene>
    <name evidence="4" type="ordered locus">Psefu_4178</name>
</gene>
<keyword evidence="1" id="KW-0472">Membrane</keyword>
<dbReference type="eggNOG" id="COG1835">
    <property type="taxonomic scope" value="Bacteria"/>
</dbReference>
<dbReference type="Pfam" id="PF19040">
    <property type="entry name" value="SGNH"/>
    <property type="match status" value="1"/>
</dbReference>
<organism evidence="4 5">
    <name type="scientific">Pseudomonas fulva (strain 12-X)</name>
    <dbReference type="NCBI Taxonomy" id="743720"/>
    <lineage>
        <taxon>Bacteria</taxon>
        <taxon>Pseudomonadati</taxon>
        <taxon>Pseudomonadota</taxon>
        <taxon>Gammaproteobacteria</taxon>
        <taxon>Pseudomonadales</taxon>
        <taxon>Pseudomonadaceae</taxon>
        <taxon>Pseudomonas</taxon>
    </lineage>
</organism>
<feature type="transmembrane region" description="Helical" evidence="1">
    <location>
        <begin position="79"/>
        <end position="98"/>
    </location>
</feature>
<keyword evidence="1" id="KW-1133">Transmembrane helix</keyword>
<accession>F6AKQ6</accession>
<keyword evidence="4" id="KW-0012">Acyltransferase</keyword>
<evidence type="ECO:0000313" key="4">
    <source>
        <dbReference type="EMBL" id="AEF24130.1"/>
    </source>
</evidence>
<dbReference type="InterPro" id="IPR043968">
    <property type="entry name" value="SGNH"/>
</dbReference>
<dbReference type="GO" id="GO:0016020">
    <property type="term" value="C:membrane"/>
    <property type="evidence" value="ECO:0007669"/>
    <property type="project" value="TreeGrafter"/>
</dbReference>
<proteinExistence type="predicted"/>
<dbReference type="Pfam" id="PF01757">
    <property type="entry name" value="Acyl_transf_3"/>
    <property type="match status" value="1"/>
</dbReference>
<feature type="domain" description="Acyltransferase 3" evidence="2">
    <location>
        <begin position="13"/>
        <end position="326"/>
    </location>
</feature>
<dbReference type="PANTHER" id="PTHR23028">
    <property type="entry name" value="ACETYLTRANSFERASE"/>
    <property type="match status" value="1"/>
</dbReference>
<dbReference type="AlphaFoldDB" id="F6AKQ6"/>
<feature type="transmembrane region" description="Helical" evidence="1">
    <location>
        <begin position="12"/>
        <end position="32"/>
    </location>
</feature>
<dbReference type="Proteomes" id="UP000000686">
    <property type="component" value="Chromosome"/>
</dbReference>
<dbReference type="OrthoDB" id="9767863at2"/>
<keyword evidence="1" id="KW-0812">Transmembrane</keyword>
<dbReference type="EMBL" id="CP002727">
    <property type="protein sequence ID" value="AEF24130.1"/>
    <property type="molecule type" value="Genomic_DNA"/>
</dbReference>
<dbReference type="PANTHER" id="PTHR23028:SF53">
    <property type="entry name" value="ACYL_TRANSF_3 DOMAIN-CONTAINING PROTEIN"/>
    <property type="match status" value="1"/>
</dbReference>
<dbReference type="GO" id="GO:0016747">
    <property type="term" value="F:acyltransferase activity, transferring groups other than amino-acyl groups"/>
    <property type="evidence" value="ECO:0007669"/>
    <property type="project" value="InterPro"/>
</dbReference>
<sequence length="652" mass="72748">MTRKIEAEGFRLDINGLRAWAVAAVVLYHFGVPGVSGGFAGVDVFFVISGFLMAGIVCSGLDSGCFSLGGFYLARARRILPALIVLVLAVLVMGWFLLLPGDYQMLGRHARESLLFTSNYRYLSEAGYFDTASHAKWLLHTWSLSVEWQFYLVYPLVLLVLARWMSRERVILGAHILALLISLAFCVLLTVNEPEKAFYWLPSRAWELLLGSCVYLVGRNFRPEPSVARLMELAGVALITVSIVFIDSSMPWPGALAVPPTLGAALLLLAKRQQSFWTGTTLAQWLGARSYSIYLWHWPLVVALAYFELQATPSWIGLGIVSSLVLGHLSFHWVENPSRRWLALRSNARAAIYLSTCLIMTAVTAQLVRRSGIPERLPEDVQLVDAERQNRNPRQDECLDDEARCVYGGKEVEALVFGDSHADALVTAVAAAVPTDQGGVYFRGVSSCPFVFGAKRVDGKGEGCERLSQEVLRDLPQLYPGKPVVLISRTTVYVMGRTALEESSGRPLLYFSKKYDESTPEFLEEFKQHYVDSVCTLSKEHPVYLLRPVPEMPVNVPKSMGREMLLGRSVEVKLAMADYHERHAFTWSMQDAAVTQCGARILDPLPYLCDETFCYGSRNGRPLYLDDDHLSERGNRKLIPMFAPIFAEGAPR</sequence>
<feature type="transmembrane region" description="Helical" evidence="1">
    <location>
        <begin position="346"/>
        <end position="368"/>
    </location>
</feature>
<protein>
    <submittedName>
        <fullName evidence="4">Acyltransferase 3</fullName>
    </submittedName>
</protein>
<dbReference type="KEGG" id="pfv:Psefu_4178"/>
<feature type="transmembrane region" description="Helical" evidence="1">
    <location>
        <begin position="172"/>
        <end position="191"/>
    </location>
</feature>
<feature type="transmembrane region" description="Helical" evidence="1">
    <location>
        <begin position="291"/>
        <end position="309"/>
    </location>
</feature>
<keyword evidence="5" id="KW-1185">Reference proteome</keyword>
<keyword evidence="4" id="KW-0808">Transferase</keyword>
<evidence type="ECO:0000256" key="1">
    <source>
        <dbReference type="SAM" id="Phobius"/>
    </source>
</evidence>
<dbReference type="HOGENOM" id="CLU_005679_10_4_6"/>
<evidence type="ECO:0000259" key="3">
    <source>
        <dbReference type="Pfam" id="PF19040"/>
    </source>
</evidence>
<feature type="transmembrane region" description="Helical" evidence="1">
    <location>
        <begin position="44"/>
        <end position="72"/>
    </location>
</feature>
<feature type="transmembrane region" description="Helical" evidence="1">
    <location>
        <begin position="148"/>
        <end position="165"/>
    </location>
</feature>
<name>F6AKQ6_PSEF1</name>
<dbReference type="STRING" id="743720.Psefu_4178"/>
<feature type="transmembrane region" description="Helical" evidence="1">
    <location>
        <begin position="315"/>
        <end position="334"/>
    </location>
</feature>
<dbReference type="GO" id="GO:0009103">
    <property type="term" value="P:lipopolysaccharide biosynthetic process"/>
    <property type="evidence" value="ECO:0007669"/>
    <property type="project" value="TreeGrafter"/>
</dbReference>
<dbReference type="InterPro" id="IPR002656">
    <property type="entry name" value="Acyl_transf_3_dom"/>
</dbReference>
<reference evidence="4 5" key="1">
    <citation type="submission" date="2011-04" db="EMBL/GenBank/DDBJ databases">
        <title>Complete sequence of Pseudomonas fulva 12-X.</title>
        <authorList>
            <consortium name="US DOE Joint Genome Institute"/>
            <person name="Lucas S."/>
            <person name="Han J."/>
            <person name="Lapidus A."/>
            <person name="Cheng J.-F."/>
            <person name="Goodwin L."/>
            <person name="Pitluck S."/>
            <person name="Peters L."/>
            <person name="Mikhailova N."/>
            <person name="Pagani I."/>
            <person name="Davenport K."/>
            <person name="Han C."/>
            <person name="Tapia R."/>
            <person name="Land M."/>
            <person name="Hauser L."/>
            <person name="Kyrpides N."/>
            <person name="Ivanova N."/>
            <person name="Pagani I."/>
            <person name="Lcollab F.I."/>
            <person name="Woyke T."/>
        </authorList>
    </citation>
    <scope>NUCLEOTIDE SEQUENCE [LARGE SCALE GENOMIC DNA]</scope>
    <source>
        <strain evidence="5">12-X</strain>
    </source>
</reference>
<evidence type="ECO:0000313" key="5">
    <source>
        <dbReference type="Proteomes" id="UP000000686"/>
    </source>
</evidence>
<evidence type="ECO:0000259" key="2">
    <source>
        <dbReference type="Pfam" id="PF01757"/>
    </source>
</evidence>